<dbReference type="InterPro" id="IPR000433">
    <property type="entry name" value="Znf_ZZ"/>
</dbReference>
<feature type="region of interest" description="Disordered" evidence="5">
    <location>
        <begin position="135"/>
        <end position="163"/>
    </location>
</feature>
<accession>A0AAD4LRS2</accession>
<dbReference type="GO" id="GO:0008270">
    <property type="term" value="F:zinc ion binding"/>
    <property type="evidence" value="ECO:0007669"/>
    <property type="project" value="UniProtKB-KW"/>
</dbReference>
<dbReference type="Pfam" id="PF00569">
    <property type="entry name" value="ZZ"/>
    <property type="match status" value="1"/>
</dbReference>
<keyword evidence="3" id="KW-0862">Zinc</keyword>
<evidence type="ECO:0000259" key="6">
    <source>
        <dbReference type="PROSITE" id="PS50135"/>
    </source>
</evidence>
<dbReference type="EMBL" id="JAKELL010000002">
    <property type="protein sequence ID" value="KAH9000073.1"/>
    <property type="molecule type" value="Genomic_DNA"/>
</dbReference>
<comment type="caution">
    <text evidence="7">The sequence shown here is derived from an EMBL/GenBank/DDBJ whole genome shotgun (WGS) entry which is preliminary data.</text>
</comment>
<evidence type="ECO:0000313" key="8">
    <source>
        <dbReference type="Proteomes" id="UP001201163"/>
    </source>
</evidence>
<dbReference type="PANTHER" id="PTHR15090">
    <property type="entry name" value="SEQUESTOSOME 1-RELATED"/>
    <property type="match status" value="1"/>
</dbReference>
<dbReference type="AlphaFoldDB" id="A0AAD4LRS2"/>
<evidence type="ECO:0000256" key="1">
    <source>
        <dbReference type="ARBA" id="ARBA00022723"/>
    </source>
</evidence>
<protein>
    <recommendedName>
        <fullName evidence="6">ZZ-type domain-containing protein</fullName>
    </recommendedName>
</protein>
<keyword evidence="1" id="KW-0479">Metal-binding</keyword>
<dbReference type="SMART" id="SM00291">
    <property type="entry name" value="ZnF_ZZ"/>
    <property type="match status" value="4"/>
</dbReference>
<feature type="compositionally biased region" description="Low complexity" evidence="5">
    <location>
        <begin position="154"/>
        <end position="163"/>
    </location>
</feature>
<evidence type="ECO:0000313" key="7">
    <source>
        <dbReference type="EMBL" id="KAH9000073.1"/>
    </source>
</evidence>
<sequence length="606" mass="66701">MIAAFDTLSTISSSFTLNTNSPLSDGLPDTDIPAPERREYYTDSRSSGLARDSEYEAQVNQSRSSKQSGTAALRALLPGLITEYDTDNSTHEFPVPQEVTRCSECDCILHLIKYTCTTCGEKTLTSRATLVAAKGKGRSSEPSSPTLTILAPRSPGSSGSSSSTIRTGYELCATCFEKVGADHFSASSVKVSCSRTLPPTPQERAIARRSAPKRKGQLRHAFLERFCDLRGWKVVEQDEMLRPCSGCESELSEDRYKCGICEKFTLCRACYSDVHDIHPIHAFLEMKANKPTSETRSYSEVSDDTTSDDDVDEPCHCQQDIVGPRFHCVDCEKDVNICSDCEIAGLPGSSYASNGEHSSSHIMMKIPVPINETQHVSQLTHGRRYSQDSDGATLRSPPGIVSLMLVNTVSYGAGTDKVEDYILIHPQGCNSCKEPIIGARYQCLNCPSKPSSFNLCSDCEVKSYRVHNPMHTFLKIPRPVDISGPLESELPIIPILYRYPAGPAPGSPSDISGDPEAYLHDLKHNFALCDRHVSRGRIVGKWYRCAICAKDLCADCEALDTHDSTHAFLVFKAPVDKQVFRQLADIENPANSPPVWQGNIYHPQHE</sequence>
<evidence type="ECO:0000256" key="2">
    <source>
        <dbReference type="ARBA" id="ARBA00022771"/>
    </source>
</evidence>
<keyword evidence="8" id="KW-1185">Reference proteome</keyword>
<proteinExistence type="predicted"/>
<keyword evidence="2 4" id="KW-0863">Zinc-finger</keyword>
<evidence type="ECO:0000256" key="3">
    <source>
        <dbReference type="ARBA" id="ARBA00022833"/>
    </source>
</evidence>
<dbReference type="SUPFAM" id="SSF57850">
    <property type="entry name" value="RING/U-box"/>
    <property type="match status" value="4"/>
</dbReference>
<gene>
    <name evidence="7" type="ORF">EDB92DRAFT_1790048</name>
</gene>
<dbReference type="Gene3D" id="3.30.60.90">
    <property type="match status" value="3"/>
</dbReference>
<dbReference type="InterPro" id="IPR052260">
    <property type="entry name" value="Autophagy_Rcpt_SigReg"/>
</dbReference>
<evidence type="ECO:0000256" key="4">
    <source>
        <dbReference type="PROSITE-ProRule" id="PRU00228"/>
    </source>
</evidence>
<name>A0AAD4LRS2_9AGAM</name>
<evidence type="ECO:0000256" key="5">
    <source>
        <dbReference type="SAM" id="MobiDB-lite"/>
    </source>
</evidence>
<dbReference type="Proteomes" id="UP001201163">
    <property type="component" value="Unassembled WGS sequence"/>
</dbReference>
<dbReference type="CDD" id="cd02249">
    <property type="entry name" value="ZZ"/>
    <property type="match status" value="1"/>
</dbReference>
<reference evidence="7" key="1">
    <citation type="submission" date="2022-01" db="EMBL/GenBank/DDBJ databases">
        <title>Comparative genomics reveals a dynamic genome evolution in the ectomycorrhizal milk-cap (Lactarius) mushrooms.</title>
        <authorList>
            <consortium name="DOE Joint Genome Institute"/>
            <person name="Lebreton A."/>
            <person name="Tang N."/>
            <person name="Kuo A."/>
            <person name="LaButti K."/>
            <person name="Drula E."/>
            <person name="Barry K."/>
            <person name="Clum A."/>
            <person name="Lipzen A."/>
            <person name="Mousain D."/>
            <person name="Ng V."/>
            <person name="Wang R."/>
            <person name="Wang X."/>
            <person name="Dai Y."/>
            <person name="Henrissat B."/>
            <person name="Grigoriev I.V."/>
            <person name="Guerin-Laguette A."/>
            <person name="Yu F."/>
            <person name="Martin F.M."/>
        </authorList>
    </citation>
    <scope>NUCLEOTIDE SEQUENCE</scope>
    <source>
        <strain evidence="7">QP</strain>
    </source>
</reference>
<dbReference type="InterPro" id="IPR043145">
    <property type="entry name" value="Znf_ZZ_sf"/>
</dbReference>
<feature type="domain" description="ZZ-type" evidence="6">
    <location>
        <begin position="424"/>
        <end position="481"/>
    </location>
</feature>
<dbReference type="PROSITE" id="PS50135">
    <property type="entry name" value="ZF_ZZ_2"/>
    <property type="match status" value="1"/>
</dbReference>
<organism evidence="7 8">
    <name type="scientific">Lactarius akahatsu</name>
    <dbReference type="NCBI Taxonomy" id="416441"/>
    <lineage>
        <taxon>Eukaryota</taxon>
        <taxon>Fungi</taxon>
        <taxon>Dikarya</taxon>
        <taxon>Basidiomycota</taxon>
        <taxon>Agaricomycotina</taxon>
        <taxon>Agaricomycetes</taxon>
        <taxon>Russulales</taxon>
        <taxon>Russulaceae</taxon>
        <taxon>Lactarius</taxon>
    </lineage>
</organism>